<dbReference type="Proteomes" id="UP000254150">
    <property type="component" value="Unassembled WGS sequence"/>
</dbReference>
<accession>A0A380P5W2</accession>
<sequence>MAERSARRRVPVPPSPTASRLVLALVCAVWTVILAVAGASVGLPGQQPAAGAAAAGFERALPAPPGVHTPPWVRVHAPTRERADGHTGGDAELAPAAPPGPGEAALLTLASLPSAGPRQAARPGRLLDRPRQERAPPAAVPGPWSARGPPSPRSS</sequence>
<feature type="compositionally biased region" description="Low complexity" evidence="1">
    <location>
        <begin position="102"/>
        <end position="115"/>
    </location>
</feature>
<dbReference type="GeneID" id="95069093"/>
<feature type="compositionally biased region" description="Basic and acidic residues" evidence="1">
    <location>
        <begin position="78"/>
        <end position="89"/>
    </location>
</feature>
<dbReference type="EMBL" id="UHID01000007">
    <property type="protein sequence ID" value="SUP60267.1"/>
    <property type="molecule type" value="Genomic_DNA"/>
</dbReference>
<evidence type="ECO:0000256" key="1">
    <source>
        <dbReference type="SAM" id="MobiDB-lite"/>
    </source>
</evidence>
<feature type="region of interest" description="Disordered" evidence="1">
    <location>
        <begin position="61"/>
        <end position="155"/>
    </location>
</feature>
<feature type="compositionally biased region" description="Basic and acidic residues" evidence="1">
    <location>
        <begin position="125"/>
        <end position="134"/>
    </location>
</feature>
<gene>
    <name evidence="2" type="ORF">NCTC7807_04333</name>
</gene>
<dbReference type="RefSeq" id="WP_100454350.1">
    <property type="nucleotide sequence ID" value="NZ_UHID01000007.1"/>
</dbReference>
<protein>
    <submittedName>
        <fullName evidence="2">Uncharacterized protein</fullName>
    </submittedName>
</protein>
<dbReference type="AlphaFoldDB" id="A0A380P5W2"/>
<name>A0A380P5W2_STRGR</name>
<proteinExistence type="predicted"/>
<evidence type="ECO:0000313" key="3">
    <source>
        <dbReference type="Proteomes" id="UP000254150"/>
    </source>
</evidence>
<organism evidence="2 3">
    <name type="scientific">Streptomyces griseus</name>
    <dbReference type="NCBI Taxonomy" id="1911"/>
    <lineage>
        <taxon>Bacteria</taxon>
        <taxon>Bacillati</taxon>
        <taxon>Actinomycetota</taxon>
        <taxon>Actinomycetes</taxon>
        <taxon>Kitasatosporales</taxon>
        <taxon>Streptomycetaceae</taxon>
        <taxon>Streptomyces</taxon>
    </lineage>
</organism>
<evidence type="ECO:0000313" key="2">
    <source>
        <dbReference type="EMBL" id="SUP60267.1"/>
    </source>
</evidence>
<reference evidence="2 3" key="1">
    <citation type="submission" date="2018-06" db="EMBL/GenBank/DDBJ databases">
        <authorList>
            <consortium name="Pathogen Informatics"/>
            <person name="Doyle S."/>
        </authorList>
    </citation>
    <scope>NUCLEOTIDE SEQUENCE [LARGE SCALE GENOMIC DNA]</scope>
    <source>
        <strain evidence="2 3">NCTC7807</strain>
    </source>
</reference>